<proteinExistence type="predicted"/>
<keyword evidence="2" id="KW-1185">Reference proteome</keyword>
<reference evidence="1 2" key="1">
    <citation type="submission" date="2024-02" db="EMBL/GenBank/DDBJ databases">
        <authorList>
            <consortium name="ELIXIR-Norway"/>
            <consortium name="Elixir Norway"/>
        </authorList>
    </citation>
    <scope>NUCLEOTIDE SEQUENCE [LARGE SCALE GENOMIC DNA]</scope>
</reference>
<dbReference type="EMBL" id="OZ019893">
    <property type="protein sequence ID" value="CAK9191103.1"/>
    <property type="molecule type" value="Genomic_DNA"/>
</dbReference>
<sequence>MAMSTLILWEHPIGMPSFQKELPRQNSMPLAEPWASSFPRWCSWMSTIWGGVGREASHTLISLGLDVLPLSPLTLKEVKVRAFSVIGKLVAGSRLAD</sequence>
<evidence type="ECO:0000313" key="1">
    <source>
        <dbReference type="EMBL" id="CAK9191103.1"/>
    </source>
</evidence>
<gene>
    <name evidence="1" type="ORF">CSSPTR1EN2_LOCUS1223</name>
</gene>
<protein>
    <submittedName>
        <fullName evidence="1">Uncharacterized protein</fullName>
    </submittedName>
</protein>
<evidence type="ECO:0000313" key="2">
    <source>
        <dbReference type="Proteomes" id="UP001497512"/>
    </source>
</evidence>
<accession>A0ABP0TAM7</accession>
<organism evidence="1 2">
    <name type="scientific">Sphagnum troendelagicum</name>
    <dbReference type="NCBI Taxonomy" id="128251"/>
    <lineage>
        <taxon>Eukaryota</taxon>
        <taxon>Viridiplantae</taxon>
        <taxon>Streptophyta</taxon>
        <taxon>Embryophyta</taxon>
        <taxon>Bryophyta</taxon>
        <taxon>Sphagnophytina</taxon>
        <taxon>Sphagnopsida</taxon>
        <taxon>Sphagnales</taxon>
        <taxon>Sphagnaceae</taxon>
        <taxon>Sphagnum</taxon>
    </lineage>
</organism>
<dbReference type="Proteomes" id="UP001497512">
    <property type="component" value="Chromosome 1"/>
</dbReference>
<name>A0ABP0TAM7_9BRYO</name>